<proteinExistence type="predicted"/>
<feature type="region of interest" description="Disordered" evidence="1">
    <location>
        <begin position="171"/>
        <end position="207"/>
    </location>
</feature>
<evidence type="ECO:0000313" key="2">
    <source>
        <dbReference type="EMBL" id="KAE9542467.1"/>
    </source>
</evidence>
<evidence type="ECO:0008006" key="4">
    <source>
        <dbReference type="Google" id="ProtNLM"/>
    </source>
</evidence>
<organism evidence="2 3">
    <name type="scientific">Aphis glycines</name>
    <name type="common">Soybean aphid</name>
    <dbReference type="NCBI Taxonomy" id="307491"/>
    <lineage>
        <taxon>Eukaryota</taxon>
        <taxon>Metazoa</taxon>
        <taxon>Ecdysozoa</taxon>
        <taxon>Arthropoda</taxon>
        <taxon>Hexapoda</taxon>
        <taxon>Insecta</taxon>
        <taxon>Pterygota</taxon>
        <taxon>Neoptera</taxon>
        <taxon>Paraneoptera</taxon>
        <taxon>Hemiptera</taxon>
        <taxon>Sternorrhyncha</taxon>
        <taxon>Aphidomorpha</taxon>
        <taxon>Aphidoidea</taxon>
        <taxon>Aphididae</taxon>
        <taxon>Aphidini</taxon>
        <taxon>Aphis</taxon>
        <taxon>Aphis</taxon>
    </lineage>
</organism>
<reference evidence="2 3" key="1">
    <citation type="submission" date="2019-08" db="EMBL/GenBank/DDBJ databases">
        <title>The genome of the soybean aphid Biotype 1, its phylome, world population structure and adaptation to the North American continent.</title>
        <authorList>
            <person name="Giordano R."/>
            <person name="Donthu R.K."/>
            <person name="Hernandez A.G."/>
            <person name="Wright C.L."/>
            <person name="Zimin A.V."/>
        </authorList>
    </citation>
    <scope>NUCLEOTIDE SEQUENCE [LARGE SCALE GENOMIC DNA]</scope>
    <source>
        <tissue evidence="2">Whole aphids</tissue>
    </source>
</reference>
<dbReference type="EMBL" id="VYZN01000010">
    <property type="protein sequence ID" value="KAE9542467.1"/>
    <property type="molecule type" value="Genomic_DNA"/>
</dbReference>
<dbReference type="OrthoDB" id="6616887at2759"/>
<name>A0A6G0U0H2_APHGL</name>
<sequence length="338" mass="37917">MSYRRLINPAKRIIISNVQPVIPHDIIAKAINNLSIIMVSPITFMKAGFANDEFGHIGSFRRQMYIHPEHSDKIPGSILLQFDQTEYRIFLSDNTLTCYSCKQTDHTSNHCKTIMENKADSVHFNNTNTTPIKNDTDPNKLIAQNAVGDNTKTDISIGKNPKDTNIITHITQDHTVQEKRPAPSTSNSSYHENTPTSTPNDLTPSSIETTNIRINTGTLANKLKESVKTPQPQPKKPKHSNSIEQILIKLDEALLPAKTAFEKIPNLKIDFNQLKHIIENTLTVQNPTNVLTPFNLSAMEMIEILETVHPKIKSLSIKNRLTRLANLLLESTSLTEST</sequence>
<keyword evidence="3" id="KW-1185">Reference proteome</keyword>
<dbReference type="Proteomes" id="UP000475862">
    <property type="component" value="Unassembled WGS sequence"/>
</dbReference>
<dbReference type="AlphaFoldDB" id="A0A6G0U0H2"/>
<feature type="compositionally biased region" description="Basic and acidic residues" evidence="1">
    <location>
        <begin position="171"/>
        <end position="181"/>
    </location>
</feature>
<feature type="compositionally biased region" description="Polar residues" evidence="1">
    <location>
        <begin position="183"/>
        <end position="207"/>
    </location>
</feature>
<accession>A0A6G0U0H2</accession>
<evidence type="ECO:0000313" key="3">
    <source>
        <dbReference type="Proteomes" id="UP000475862"/>
    </source>
</evidence>
<evidence type="ECO:0000256" key="1">
    <source>
        <dbReference type="SAM" id="MobiDB-lite"/>
    </source>
</evidence>
<gene>
    <name evidence="2" type="ORF">AGLY_003328</name>
</gene>
<protein>
    <recommendedName>
        <fullName evidence="4">CCHC-type domain-containing protein</fullName>
    </recommendedName>
</protein>
<comment type="caution">
    <text evidence="2">The sequence shown here is derived from an EMBL/GenBank/DDBJ whole genome shotgun (WGS) entry which is preliminary data.</text>
</comment>